<name>A0ABN9T0M3_9DINO</name>
<organism evidence="1 2">
    <name type="scientific">Prorocentrum cordatum</name>
    <dbReference type="NCBI Taxonomy" id="2364126"/>
    <lineage>
        <taxon>Eukaryota</taxon>
        <taxon>Sar</taxon>
        <taxon>Alveolata</taxon>
        <taxon>Dinophyceae</taxon>
        <taxon>Prorocentrales</taxon>
        <taxon>Prorocentraceae</taxon>
        <taxon>Prorocentrum</taxon>
    </lineage>
</organism>
<proteinExistence type="predicted"/>
<accession>A0ABN9T0M3</accession>
<sequence>MVESNGTLAAEAPESMRTVYISPTLKSWLAEVLIECFTAPDAPTSLPSASTSLSASIVTRMPTEAPDEPFGTRVNLPALALNLEFQGDVRRQRQLFSRRFFE</sequence>
<protein>
    <submittedName>
        <fullName evidence="1">Uncharacterized protein</fullName>
    </submittedName>
</protein>
<dbReference type="Proteomes" id="UP001189429">
    <property type="component" value="Unassembled WGS sequence"/>
</dbReference>
<gene>
    <name evidence="1" type="ORF">PCOR1329_LOCUS34367</name>
</gene>
<evidence type="ECO:0000313" key="2">
    <source>
        <dbReference type="Proteomes" id="UP001189429"/>
    </source>
</evidence>
<reference evidence="1" key="1">
    <citation type="submission" date="2023-10" db="EMBL/GenBank/DDBJ databases">
        <authorList>
            <person name="Chen Y."/>
            <person name="Shah S."/>
            <person name="Dougan E. K."/>
            <person name="Thang M."/>
            <person name="Chan C."/>
        </authorList>
    </citation>
    <scope>NUCLEOTIDE SEQUENCE [LARGE SCALE GENOMIC DNA]</scope>
</reference>
<dbReference type="EMBL" id="CAUYUJ010014222">
    <property type="protein sequence ID" value="CAK0838413.1"/>
    <property type="molecule type" value="Genomic_DNA"/>
</dbReference>
<keyword evidence="2" id="KW-1185">Reference proteome</keyword>
<comment type="caution">
    <text evidence="1">The sequence shown here is derived from an EMBL/GenBank/DDBJ whole genome shotgun (WGS) entry which is preliminary data.</text>
</comment>
<evidence type="ECO:0000313" key="1">
    <source>
        <dbReference type="EMBL" id="CAK0838413.1"/>
    </source>
</evidence>